<comment type="caution">
    <text evidence="1">The sequence shown here is derived from an EMBL/GenBank/DDBJ whole genome shotgun (WGS) entry which is preliminary data.</text>
</comment>
<organism evidence="1 2">
    <name type="scientific">Paenibacillus oenotherae</name>
    <dbReference type="NCBI Taxonomy" id="1435645"/>
    <lineage>
        <taxon>Bacteria</taxon>
        <taxon>Bacillati</taxon>
        <taxon>Bacillota</taxon>
        <taxon>Bacilli</taxon>
        <taxon>Bacillales</taxon>
        <taxon>Paenibacillaceae</taxon>
        <taxon>Paenibacillus</taxon>
    </lineage>
</organism>
<evidence type="ECO:0000313" key="1">
    <source>
        <dbReference type="EMBL" id="MBW7473603.1"/>
    </source>
</evidence>
<dbReference type="RefSeq" id="WP_219870818.1">
    <property type="nucleotide sequence ID" value="NZ_JAHZIJ010000001.1"/>
</dbReference>
<reference evidence="1 2" key="1">
    <citation type="submission" date="2021-07" db="EMBL/GenBank/DDBJ databases">
        <title>Paenibacillus radiodurans sp. nov., isolated from the southeastern edge of Tengger Desert.</title>
        <authorList>
            <person name="Zhang G."/>
        </authorList>
    </citation>
    <scope>NUCLEOTIDE SEQUENCE [LARGE SCALE GENOMIC DNA]</scope>
    <source>
        <strain evidence="1 2">DT7-4</strain>
    </source>
</reference>
<dbReference type="EMBL" id="JAHZIJ010000001">
    <property type="protein sequence ID" value="MBW7473603.1"/>
    <property type="molecule type" value="Genomic_DNA"/>
</dbReference>
<accession>A0ABS7D337</accession>
<keyword evidence="2" id="KW-1185">Reference proteome</keyword>
<protein>
    <submittedName>
        <fullName evidence="1">DUF2524 domain-containing protein</fullName>
    </submittedName>
</protein>
<proteinExistence type="predicted"/>
<dbReference type="Proteomes" id="UP000812277">
    <property type="component" value="Unassembled WGS sequence"/>
</dbReference>
<gene>
    <name evidence="1" type="ORF">K0T92_02440</name>
</gene>
<sequence length="63" mass="7191">MLNHLESSYDCARASEDLHSLKQELEAVQQGSANPTPEQQEQINRIENQIRFIGNKCDIPTHN</sequence>
<evidence type="ECO:0000313" key="2">
    <source>
        <dbReference type="Proteomes" id="UP000812277"/>
    </source>
</evidence>
<name>A0ABS7D337_9BACL</name>